<dbReference type="EMBL" id="BGPR01000463">
    <property type="protein sequence ID" value="GBM21587.1"/>
    <property type="molecule type" value="Genomic_DNA"/>
</dbReference>
<sequence length="361" mass="41334">MCESTFALATPKAITESVTKHNYIVSHLPPDSASLIRDVLMKPDANDPYSQIKKELINRSGESSQQEIRKLLSGEELGIRKPSELLRSMKRRAESLNVANNLMLELFLQRLPSSVQTILAAVSELTLDKAAEIADRIIEVSPSPIETFAVSNKNEKSLETKLFLEIEKLNRRIYRLSFSRGRSPYRRNKNSRERSISNKSDFSICWYHRRFGNKCRIMCSTVHMAGKRNQQRITATYSLPKESRRLFIRDRITNISFLVDTGSDVSLIRANVYQKRNSSQQTLLVANSSNINVYGQKTLSLNFNLRRDFIWTFLTADVSTPILGADFLHYFELVPDLRNKCLSDTKTKLQSVGHLKYANLH</sequence>
<dbReference type="SUPFAM" id="SSF50630">
    <property type="entry name" value="Acid proteases"/>
    <property type="match status" value="1"/>
</dbReference>
<dbReference type="InterPro" id="IPR055469">
    <property type="entry name" value="DUF7041"/>
</dbReference>
<proteinExistence type="predicted"/>
<name>A0A4Y2DZ15_ARAVE</name>
<dbReference type="Proteomes" id="UP000499080">
    <property type="component" value="Unassembled WGS sequence"/>
</dbReference>
<dbReference type="GO" id="GO:0006508">
    <property type="term" value="P:proteolysis"/>
    <property type="evidence" value="ECO:0007669"/>
    <property type="project" value="InterPro"/>
</dbReference>
<dbReference type="OrthoDB" id="6500668at2759"/>
<dbReference type="PANTHER" id="PTHR33327">
    <property type="entry name" value="ENDONUCLEASE"/>
    <property type="match status" value="1"/>
</dbReference>
<evidence type="ECO:0000259" key="2">
    <source>
        <dbReference type="PROSITE" id="PS50175"/>
    </source>
</evidence>
<evidence type="ECO:0000256" key="1">
    <source>
        <dbReference type="ARBA" id="ARBA00022801"/>
    </source>
</evidence>
<dbReference type="GO" id="GO:0004190">
    <property type="term" value="F:aspartic-type endopeptidase activity"/>
    <property type="evidence" value="ECO:0007669"/>
    <property type="project" value="InterPro"/>
</dbReference>
<dbReference type="Pfam" id="PF23055">
    <property type="entry name" value="DUF7041"/>
    <property type="match status" value="1"/>
</dbReference>
<reference evidence="3 4" key="1">
    <citation type="journal article" date="2019" name="Sci. Rep.">
        <title>Orb-weaving spider Araneus ventricosus genome elucidates the spidroin gene catalogue.</title>
        <authorList>
            <person name="Kono N."/>
            <person name="Nakamura H."/>
            <person name="Ohtoshi R."/>
            <person name="Moran D.A.P."/>
            <person name="Shinohara A."/>
            <person name="Yoshida Y."/>
            <person name="Fujiwara M."/>
            <person name="Mori M."/>
            <person name="Tomita M."/>
            <person name="Arakawa K."/>
        </authorList>
    </citation>
    <scope>NUCLEOTIDE SEQUENCE [LARGE SCALE GENOMIC DNA]</scope>
</reference>
<dbReference type="PROSITE" id="PS00141">
    <property type="entry name" value="ASP_PROTEASE"/>
    <property type="match status" value="1"/>
</dbReference>
<gene>
    <name evidence="3" type="ORF">AVEN_172447_1</name>
</gene>
<organism evidence="3 4">
    <name type="scientific">Araneus ventricosus</name>
    <name type="common">Orbweaver spider</name>
    <name type="synonym">Epeira ventricosa</name>
    <dbReference type="NCBI Taxonomy" id="182803"/>
    <lineage>
        <taxon>Eukaryota</taxon>
        <taxon>Metazoa</taxon>
        <taxon>Ecdysozoa</taxon>
        <taxon>Arthropoda</taxon>
        <taxon>Chelicerata</taxon>
        <taxon>Arachnida</taxon>
        <taxon>Araneae</taxon>
        <taxon>Araneomorphae</taxon>
        <taxon>Entelegynae</taxon>
        <taxon>Araneoidea</taxon>
        <taxon>Araneidae</taxon>
        <taxon>Araneus</taxon>
    </lineage>
</organism>
<evidence type="ECO:0000313" key="4">
    <source>
        <dbReference type="Proteomes" id="UP000499080"/>
    </source>
</evidence>
<dbReference type="InterPro" id="IPR021109">
    <property type="entry name" value="Peptidase_aspartic_dom_sf"/>
</dbReference>
<dbReference type="InterPro" id="IPR001995">
    <property type="entry name" value="Peptidase_A2_cat"/>
</dbReference>
<keyword evidence="1" id="KW-0378">Hydrolase</keyword>
<accession>A0A4Y2DZ15</accession>
<dbReference type="AlphaFoldDB" id="A0A4Y2DZ15"/>
<dbReference type="InterPro" id="IPR001969">
    <property type="entry name" value="Aspartic_peptidase_AS"/>
</dbReference>
<dbReference type="Gene3D" id="2.40.70.10">
    <property type="entry name" value="Acid Proteases"/>
    <property type="match status" value="1"/>
</dbReference>
<keyword evidence="4" id="KW-1185">Reference proteome</keyword>
<protein>
    <recommendedName>
        <fullName evidence="2">Peptidase A2 domain-containing protein</fullName>
    </recommendedName>
</protein>
<feature type="domain" description="Peptidase A2" evidence="2">
    <location>
        <begin position="255"/>
        <end position="327"/>
    </location>
</feature>
<dbReference type="PROSITE" id="PS50175">
    <property type="entry name" value="ASP_PROT_RETROV"/>
    <property type="match status" value="1"/>
</dbReference>
<evidence type="ECO:0000313" key="3">
    <source>
        <dbReference type="EMBL" id="GBM21587.1"/>
    </source>
</evidence>
<comment type="caution">
    <text evidence="3">The sequence shown here is derived from an EMBL/GenBank/DDBJ whole genome shotgun (WGS) entry which is preliminary data.</text>
</comment>
<dbReference type="PANTHER" id="PTHR33327:SF3">
    <property type="entry name" value="RNA-DIRECTED DNA POLYMERASE"/>
    <property type="match status" value="1"/>
</dbReference>